<name>A0A1I6L062_9EURY</name>
<proteinExistence type="predicted"/>
<sequence length="114" mass="13034">MGLTADRLDEFSRSRVYPDGTVVRVSLRRTDSDAYPSGWKYTFHYGALDPESPGTLPDGTIRRYGNSHEDTKGHELHVASEREPIHIDFPGILELWKRFWGEIPKSTFDLPGEE</sequence>
<dbReference type="RefSeq" id="WP_089815905.1">
    <property type="nucleotide sequence ID" value="NZ_FOZK01000002.1"/>
</dbReference>
<evidence type="ECO:0000313" key="1">
    <source>
        <dbReference type="EMBL" id="SFR96837.1"/>
    </source>
</evidence>
<dbReference type="AlphaFoldDB" id="A0A1I6L062"/>
<dbReference type="Pfam" id="PF20126">
    <property type="entry name" value="TumE"/>
    <property type="match status" value="1"/>
</dbReference>
<dbReference type="STRING" id="767519.SAMN05216559_1719"/>
<dbReference type="Proteomes" id="UP000199062">
    <property type="component" value="Unassembled WGS sequence"/>
</dbReference>
<keyword evidence="2" id="KW-1185">Reference proteome</keyword>
<accession>A0A1I6L062</accession>
<evidence type="ECO:0000313" key="2">
    <source>
        <dbReference type="Proteomes" id="UP000199062"/>
    </source>
</evidence>
<reference evidence="1 2" key="1">
    <citation type="submission" date="2016-10" db="EMBL/GenBank/DDBJ databases">
        <authorList>
            <person name="de Groot N.N."/>
        </authorList>
    </citation>
    <scope>NUCLEOTIDE SEQUENCE [LARGE SCALE GENOMIC DNA]</scope>
    <source>
        <strain evidence="1 2">CGMCC 1.10457</strain>
    </source>
</reference>
<dbReference type="EMBL" id="FOZK01000002">
    <property type="protein sequence ID" value="SFR96837.1"/>
    <property type="molecule type" value="Genomic_DNA"/>
</dbReference>
<organism evidence="1 2">
    <name type="scientific">Halomicrobium zhouii</name>
    <dbReference type="NCBI Taxonomy" id="767519"/>
    <lineage>
        <taxon>Archaea</taxon>
        <taxon>Methanobacteriati</taxon>
        <taxon>Methanobacteriota</taxon>
        <taxon>Stenosarchaea group</taxon>
        <taxon>Halobacteria</taxon>
        <taxon>Halobacteriales</taxon>
        <taxon>Haloarculaceae</taxon>
        <taxon>Halomicrobium</taxon>
    </lineage>
</organism>
<protein>
    <submittedName>
        <fullName evidence="1">Uncharacterized protein</fullName>
    </submittedName>
</protein>
<gene>
    <name evidence="1" type="ORF">SAMN05216559_1719</name>
</gene>
<dbReference type="InterPro" id="IPR045397">
    <property type="entry name" value="TumE-like"/>
</dbReference>